<reference evidence="2" key="1">
    <citation type="journal article" date="2015" name="Nature">
        <title>Complex archaea that bridge the gap between prokaryotes and eukaryotes.</title>
        <authorList>
            <person name="Spang A."/>
            <person name="Saw J.H."/>
            <person name="Jorgensen S.L."/>
            <person name="Zaremba-Niedzwiedzka K."/>
            <person name="Martijn J."/>
            <person name="Lind A.E."/>
            <person name="van Eijk R."/>
            <person name="Schleper C."/>
            <person name="Guy L."/>
            <person name="Ettema T.J."/>
        </authorList>
    </citation>
    <scope>NUCLEOTIDE SEQUENCE</scope>
</reference>
<organism evidence="2">
    <name type="scientific">marine sediment metagenome</name>
    <dbReference type="NCBI Taxonomy" id="412755"/>
    <lineage>
        <taxon>unclassified sequences</taxon>
        <taxon>metagenomes</taxon>
        <taxon>ecological metagenomes</taxon>
    </lineage>
</organism>
<proteinExistence type="predicted"/>
<dbReference type="SUPFAM" id="SSF46785">
    <property type="entry name" value="Winged helix' DNA-binding domain"/>
    <property type="match status" value="1"/>
</dbReference>
<name>A0A0F9GBB3_9ZZZZ</name>
<dbReference type="InterPro" id="IPR036388">
    <property type="entry name" value="WH-like_DNA-bd_sf"/>
</dbReference>
<protein>
    <submittedName>
        <fullName evidence="2">Uncharacterized protein</fullName>
    </submittedName>
</protein>
<dbReference type="Pfam" id="PF13730">
    <property type="entry name" value="HTH_36"/>
    <property type="match status" value="1"/>
</dbReference>
<dbReference type="Gene3D" id="1.10.10.10">
    <property type="entry name" value="Winged helix-like DNA-binding domain superfamily/Winged helix DNA-binding domain"/>
    <property type="match status" value="1"/>
</dbReference>
<dbReference type="AlphaFoldDB" id="A0A0F9GBB3"/>
<feature type="compositionally biased region" description="Basic and acidic residues" evidence="1">
    <location>
        <begin position="155"/>
        <end position="180"/>
    </location>
</feature>
<evidence type="ECO:0000313" key="2">
    <source>
        <dbReference type="EMBL" id="KKL60472.1"/>
    </source>
</evidence>
<accession>A0A0F9GBB3</accession>
<evidence type="ECO:0000256" key="1">
    <source>
        <dbReference type="SAM" id="MobiDB-lite"/>
    </source>
</evidence>
<dbReference type="InterPro" id="IPR036390">
    <property type="entry name" value="WH_DNA-bd_sf"/>
</dbReference>
<feature type="region of interest" description="Disordered" evidence="1">
    <location>
        <begin position="219"/>
        <end position="238"/>
    </location>
</feature>
<comment type="caution">
    <text evidence="2">The sequence shown here is derived from an EMBL/GenBank/DDBJ whole genome shotgun (WGS) entry which is preliminary data.</text>
</comment>
<sequence length="238" mass="25751">MSERRWPEVHRAVVRALREASDLNARESATLLAIAAFVEPGGTAFPGQQLLADLRKVSTRTIQRDIKGLVRCGYITTRRQGRSSSLYTLTDRIMARCDVGDASVPPDPPLVSDPNATRVSGQADSPGLADADVTPALLDTPPIRHEEAPDATGEAPRHDTTLATELEERLEPRERGEHVGDLQSPTPTPPPVCSKCEGAGFTLEESNDYVDPVAKTCECRQRNGGRPSTPESLEVHVA</sequence>
<gene>
    <name evidence="2" type="ORF">LCGC14_2204950</name>
</gene>
<dbReference type="EMBL" id="LAZR01029136">
    <property type="protein sequence ID" value="KKL60472.1"/>
    <property type="molecule type" value="Genomic_DNA"/>
</dbReference>
<feature type="region of interest" description="Disordered" evidence="1">
    <location>
        <begin position="99"/>
        <end position="192"/>
    </location>
</feature>